<protein>
    <recommendedName>
        <fullName evidence="3">Ubiquitin-like domain-containing protein</fullName>
    </recommendedName>
</protein>
<gene>
    <name evidence="1" type="ORF">AWM70_12555</name>
</gene>
<dbReference type="STRING" id="1462996.AWM70_12555"/>
<accession>A0A1B1N1P5</accession>
<evidence type="ECO:0008006" key="3">
    <source>
        <dbReference type="Google" id="ProtNLM"/>
    </source>
</evidence>
<proteinExistence type="predicted"/>
<dbReference type="RefSeq" id="WP_068696878.1">
    <property type="nucleotide sequence ID" value="NZ_CP014167.1"/>
</dbReference>
<dbReference type="Proteomes" id="UP000092573">
    <property type="component" value="Chromosome"/>
</dbReference>
<keyword evidence="2" id="KW-1185">Reference proteome</keyword>
<sequence length="94" mass="10685">MNETLLTLVIDSLGKSVDLLLPSDLSLREVLEEVLPRLEEWGPYPFSEQDYNCFLSDGGPEWKPANLDQTLEEQKVGDGCRLRLEKRQNFSTSA</sequence>
<evidence type="ECO:0000313" key="1">
    <source>
        <dbReference type="EMBL" id="ANS75335.1"/>
    </source>
</evidence>
<dbReference type="AlphaFoldDB" id="A0A1B1N1P5"/>
<name>A0A1B1N1P5_9BACL</name>
<reference evidence="1 2" key="1">
    <citation type="submission" date="2016-01" db="EMBL/GenBank/DDBJ databases">
        <title>Complete Genome Sequence of Paenibacillus yonginensis DCY84, a novel Plant Growth-Promoting Bacteria with Elicitation of Induced Systemic Resistance.</title>
        <authorList>
            <person name="Kim Y.J."/>
            <person name="Yang D.C."/>
            <person name="Sukweenadhi J."/>
        </authorList>
    </citation>
    <scope>NUCLEOTIDE SEQUENCE [LARGE SCALE GENOMIC DNA]</scope>
    <source>
        <strain evidence="1 2">DCY84</strain>
    </source>
</reference>
<dbReference type="EMBL" id="CP014167">
    <property type="protein sequence ID" value="ANS75335.1"/>
    <property type="molecule type" value="Genomic_DNA"/>
</dbReference>
<evidence type="ECO:0000313" key="2">
    <source>
        <dbReference type="Proteomes" id="UP000092573"/>
    </source>
</evidence>
<dbReference type="OrthoDB" id="2641981at2"/>
<dbReference type="KEGG" id="pyg:AWM70_12555"/>
<organism evidence="1 2">
    <name type="scientific">Paenibacillus yonginensis</name>
    <dbReference type="NCBI Taxonomy" id="1462996"/>
    <lineage>
        <taxon>Bacteria</taxon>
        <taxon>Bacillati</taxon>
        <taxon>Bacillota</taxon>
        <taxon>Bacilli</taxon>
        <taxon>Bacillales</taxon>
        <taxon>Paenibacillaceae</taxon>
        <taxon>Paenibacillus</taxon>
    </lineage>
</organism>